<evidence type="ECO:0000313" key="3">
    <source>
        <dbReference type="Proteomes" id="UP000077266"/>
    </source>
</evidence>
<dbReference type="AlphaFoldDB" id="A0A165MQG7"/>
<feature type="region of interest" description="Disordered" evidence="1">
    <location>
        <begin position="128"/>
        <end position="155"/>
    </location>
</feature>
<protein>
    <submittedName>
        <fullName evidence="2">Uncharacterized protein</fullName>
    </submittedName>
</protein>
<evidence type="ECO:0000256" key="1">
    <source>
        <dbReference type="SAM" id="MobiDB-lite"/>
    </source>
</evidence>
<accession>A0A165MQG7</accession>
<organism evidence="2 3">
    <name type="scientific">Exidia glandulosa HHB12029</name>
    <dbReference type="NCBI Taxonomy" id="1314781"/>
    <lineage>
        <taxon>Eukaryota</taxon>
        <taxon>Fungi</taxon>
        <taxon>Dikarya</taxon>
        <taxon>Basidiomycota</taxon>
        <taxon>Agaricomycotina</taxon>
        <taxon>Agaricomycetes</taxon>
        <taxon>Auriculariales</taxon>
        <taxon>Exidiaceae</taxon>
        <taxon>Exidia</taxon>
    </lineage>
</organism>
<name>A0A165MQG7_EXIGL</name>
<proteinExistence type="predicted"/>
<sequence length="155" mass="18260">MVFYQAVRHLRLHLHIHTQNRHAEVSRILRFGHSPPRRRRGAVAGLGTVWRNWLDWGYDLRVWICVCQAERMFFLFHFSLEAHPLSGLLLAMSPWCRSQQHCCSAAAALDHRVRPALDDCHRDGTELHGYRPRVQPEQHQREVQGPRKALRRHGR</sequence>
<dbReference type="Proteomes" id="UP000077266">
    <property type="component" value="Unassembled WGS sequence"/>
</dbReference>
<keyword evidence="3" id="KW-1185">Reference proteome</keyword>
<dbReference type="InParanoid" id="A0A165MQG7"/>
<reference evidence="2 3" key="1">
    <citation type="journal article" date="2016" name="Mol. Biol. Evol.">
        <title>Comparative Genomics of Early-Diverging Mushroom-Forming Fungi Provides Insights into the Origins of Lignocellulose Decay Capabilities.</title>
        <authorList>
            <person name="Nagy L.G."/>
            <person name="Riley R."/>
            <person name="Tritt A."/>
            <person name="Adam C."/>
            <person name="Daum C."/>
            <person name="Floudas D."/>
            <person name="Sun H."/>
            <person name="Yadav J.S."/>
            <person name="Pangilinan J."/>
            <person name="Larsson K.H."/>
            <person name="Matsuura K."/>
            <person name="Barry K."/>
            <person name="Labutti K."/>
            <person name="Kuo R."/>
            <person name="Ohm R.A."/>
            <person name="Bhattacharya S.S."/>
            <person name="Shirouzu T."/>
            <person name="Yoshinaga Y."/>
            <person name="Martin F.M."/>
            <person name="Grigoriev I.V."/>
            <person name="Hibbett D.S."/>
        </authorList>
    </citation>
    <scope>NUCLEOTIDE SEQUENCE [LARGE SCALE GENOMIC DNA]</scope>
    <source>
        <strain evidence="2 3">HHB12029</strain>
    </source>
</reference>
<evidence type="ECO:0000313" key="2">
    <source>
        <dbReference type="EMBL" id="KZV99607.1"/>
    </source>
</evidence>
<gene>
    <name evidence="2" type="ORF">EXIGLDRAFT_221032</name>
</gene>
<dbReference type="EMBL" id="KV425908">
    <property type="protein sequence ID" value="KZV99607.1"/>
    <property type="molecule type" value="Genomic_DNA"/>
</dbReference>
<feature type="compositionally biased region" description="Basic and acidic residues" evidence="1">
    <location>
        <begin position="128"/>
        <end position="145"/>
    </location>
</feature>